<reference evidence="2" key="1">
    <citation type="journal article" date="2023" name="Mol. Phylogenet. Evol.">
        <title>Genome-scale phylogeny and comparative genomics of the fungal order Sordariales.</title>
        <authorList>
            <person name="Hensen N."/>
            <person name="Bonometti L."/>
            <person name="Westerberg I."/>
            <person name="Brannstrom I.O."/>
            <person name="Guillou S."/>
            <person name="Cros-Aarteil S."/>
            <person name="Calhoun S."/>
            <person name="Haridas S."/>
            <person name="Kuo A."/>
            <person name="Mondo S."/>
            <person name="Pangilinan J."/>
            <person name="Riley R."/>
            <person name="LaButti K."/>
            <person name="Andreopoulos B."/>
            <person name="Lipzen A."/>
            <person name="Chen C."/>
            <person name="Yan M."/>
            <person name="Daum C."/>
            <person name="Ng V."/>
            <person name="Clum A."/>
            <person name="Steindorff A."/>
            <person name="Ohm R.A."/>
            <person name="Martin F."/>
            <person name="Silar P."/>
            <person name="Natvig D.O."/>
            <person name="Lalanne C."/>
            <person name="Gautier V."/>
            <person name="Ament-Velasquez S.L."/>
            <person name="Kruys A."/>
            <person name="Hutchinson M.I."/>
            <person name="Powell A.J."/>
            <person name="Barry K."/>
            <person name="Miller A.N."/>
            <person name="Grigoriev I.V."/>
            <person name="Debuchy R."/>
            <person name="Gladieux P."/>
            <person name="Hiltunen Thoren M."/>
            <person name="Johannesson H."/>
        </authorList>
    </citation>
    <scope>NUCLEOTIDE SEQUENCE</scope>
    <source>
        <strain evidence="2">CBS 333.67</strain>
    </source>
</reference>
<dbReference type="GeneID" id="87881744"/>
<reference evidence="2" key="2">
    <citation type="submission" date="2023-06" db="EMBL/GenBank/DDBJ databases">
        <authorList>
            <consortium name="Lawrence Berkeley National Laboratory"/>
            <person name="Mondo S.J."/>
            <person name="Hensen N."/>
            <person name="Bonometti L."/>
            <person name="Westerberg I."/>
            <person name="Brannstrom I.O."/>
            <person name="Guillou S."/>
            <person name="Cros-Aarteil S."/>
            <person name="Calhoun S."/>
            <person name="Haridas S."/>
            <person name="Kuo A."/>
            <person name="Pangilinan J."/>
            <person name="Riley R."/>
            <person name="Labutti K."/>
            <person name="Andreopoulos B."/>
            <person name="Lipzen A."/>
            <person name="Chen C."/>
            <person name="Yanf M."/>
            <person name="Daum C."/>
            <person name="Ng V."/>
            <person name="Clum A."/>
            <person name="Steindorff A."/>
            <person name="Ohm R."/>
            <person name="Martin F."/>
            <person name="Silar P."/>
            <person name="Natvig D."/>
            <person name="Lalanne C."/>
            <person name="Gautier V."/>
            <person name="Ament-Velasquez S.L."/>
            <person name="Kruys A."/>
            <person name="Hutchinson M.I."/>
            <person name="Powell A.J."/>
            <person name="Barry K."/>
            <person name="Miller A.N."/>
            <person name="Grigoriev I.V."/>
            <person name="Debuchy R."/>
            <person name="Gladieux P."/>
            <person name="Thoren M.H."/>
            <person name="Johannesson H."/>
        </authorList>
    </citation>
    <scope>NUCLEOTIDE SEQUENCE</scope>
    <source>
        <strain evidence="2">CBS 333.67</strain>
    </source>
</reference>
<keyword evidence="1" id="KW-0732">Signal</keyword>
<proteinExistence type="predicted"/>
<name>A0AAJ0M040_9PEZI</name>
<protein>
    <recommendedName>
        <fullName evidence="4">SSCRP protein</fullName>
    </recommendedName>
</protein>
<comment type="caution">
    <text evidence="2">The sequence shown here is derived from an EMBL/GenBank/DDBJ whole genome shotgun (WGS) entry which is preliminary data.</text>
</comment>
<feature type="signal peptide" evidence="1">
    <location>
        <begin position="1"/>
        <end position="17"/>
    </location>
</feature>
<evidence type="ECO:0008006" key="4">
    <source>
        <dbReference type="Google" id="ProtNLM"/>
    </source>
</evidence>
<dbReference type="EMBL" id="JAUDZG010000005">
    <property type="protein sequence ID" value="KAK3304066.1"/>
    <property type="molecule type" value="Genomic_DNA"/>
</dbReference>
<dbReference type="RefSeq" id="XP_062719846.1">
    <property type="nucleotide sequence ID" value="XM_062862915.1"/>
</dbReference>
<dbReference type="Proteomes" id="UP001273166">
    <property type="component" value="Unassembled WGS sequence"/>
</dbReference>
<sequence length="101" mass="10635">MKTFASILLGLVAAVSAEDYVYYTGNRCTGDVVGSGTLACGPNPMPLSPLIHGIRLNFANGLRTRFHDNRDCSGAAWFTDDGTGGCVTDSAARTNCIFVPC</sequence>
<evidence type="ECO:0000313" key="2">
    <source>
        <dbReference type="EMBL" id="KAK3304066.1"/>
    </source>
</evidence>
<keyword evidence="3" id="KW-1185">Reference proteome</keyword>
<organism evidence="2 3">
    <name type="scientific">Chaetomium strumarium</name>
    <dbReference type="NCBI Taxonomy" id="1170767"/>
    <lineage>
        <taxon>Eukaryota</taxon>
        <taxon>Fungi</taxon>
        <taxon>Dikarya</taxon>
        <taxon>Ascomycota</taxon>
        <taxon>Pezizomycotina</taxon>
        <taxon>Sordariomycetes</taxon>
        <taxon>Sordariomycetidae</taxon>
        <taxon>Sordariales</taxon>
        <taxon>Chaetomiaceae</taxon>
        <taxon>Chaetomium</taxon>
    </lineage>
</organism>
<feature type="chain" id="PRO_5042559368" description="SSCRP protein" evidence="1">
    <location>
        <begin position="18"/>
        <end position="101"/>
    </location>
</feature>
<accession>A0AAJ0M040</accession>
<dbReference type="AlphaFoldDB" id="A0AAJ0M040"/>
<evidence type="ECO:0000256" key="1">
    <source>
        <dbReference type="SAM" id="SignalP"/>
    </source>
</evidence>
<evidence type="ECO:0000313" key="3">
    <source>
        <dbReference type="Proteomes" id="UP001273166"/>
    </source>
</evidence>
<gene>
    <name evidence="2" type="ORF">B0T15DRAFT_228872</name>
</gene>